<dbReference type="VEuPathDB" id="PiroplasmaDB:BEWA_024070"/>
<accession>L0AWD4</accession>
<dbReference type="PANTHER" id="PTHR46434:SF1">
    <property type="entry name" value="GENETIC INTERACTOR OF PROHIBITINS 3, MITOCHONDRIAL"/>
    <property type="match status" value="1"/>
</dbReference>
<dbReference type="OrthoDB" id="1696305at2759"/>
<keyword evidence="4" id="KW-1185">Reference proteome</keyword>
<evidence type="ECO:0000256" key="1">
    <source>
        <dbReference type="SAM" id="MobiDB-lite"/>
    </source>
</evidence>
<evidence type="ECO:0000313" key="3">
    <source>
        <dbReference type="EMBL" id="AFZ79558.1"/>
    </source>
</evidence>
<dbReference type="eggNOG" id="KOG1249">
    <property type="taxonomic scope" value="Eukaryota"/>
</dbReference>
<dbReference type="InterPro" id="IPR027417">
    <property type="entry name" value="P-loop_NTPase"/>
</dbReference>
<dbReference type="Proteomes" id="UP000031512">
    <property type="component" value="Chromosome 1"/>
</dbReference>
<keyword evidence="2" id="KW-0732">Signal</keyword>
<name>L0AWD4_THEEQ</name>
<gene>
    <name evidence="3" type="ORF">BEWA_024070</name>
</gene>
<evidence type="ECO:0000256" key="2">
    <source>
        <dbReference type="SAM" id="SignalP"/>
    </source>
</evidence>
<dbReference type="PANTHER" id="PTHR46434">
    <property type="entry name" value="GENETIC INTERACTOR OF PROHIBITINS 3, MITOCHONDRIAL"/>
    <property type="match status" value="1"/>
</dbReference>
<dbReference type="GeneID" id="15806807"/>
<dbReference type="Gene3D" id="3.40.50.300">
    <property type="entry name" value="P-loop containing nucleotide triphosphate hydrolases"/>
    <property type="match status" value="1"/>
</dbReference>
<dbReference type="STRING" id="1537102.L0AWD4"/>
<feature type="signal peptide" evidence="2">
    <location>
        <begin position="1"/>
        <end position="18"/>
    </location>
</feature>
<organism evidence="3 4">
    <name type="scientific">Theileria equi strain WA</name>
    <dbReference type="NCBI Taxonomy" id="1537102"/>
    <lineage>
        <taxon>Eukaryota</taxon>
        <taxon>Sar</taxon>
        <taxon>Alveolata</taxon>
        <taxon>Apicomplexa</taxon>
        <taxon>Aconoidasida</taxon>
        <taxon>Piroplasmida</taxon>
        <taxon>Theileriidae</taxon>
        <taxon>Theileria</taxon>
    </lineage>
</organism>
<dbReference type="InterPro" id="IPR050896">
    <property type="entry name" value="Mito_lipid_metab_GTPase"/>
</dbReference>
<reference evidence="3 4" key="1">
    <citation type="journal article" date="2012" name="BMC Genomics">
        <title>Comparative genomic analysis and phylogenetic position of Theileria equi.</title>
        <authorList>
            <person name="Kappmeyer L.S."/>
            <person name="Thiagarajan M."/>
            <person name="Herndon D.R."/>
            <person name="Ramsay J.D."/>
            <person name="Caler E."/>
            <person name="Djikeng A."/>
            <person name="Gillespie J.J."/>
            <person name="Lau A.O."/>
            <person name="Roalson E.H."/>
            <person name="Silva J.C."/>
            <person name="Silva M.G."/>
            <person name="Suarez C.E."/>
            <person name="Ueti M.W."/>
            <person name="Nene V.M."/>
            <person name="Mealey R.H."/>
            <person name="Knowles D.P."/>
            <person name="Brayton K.A."/>
        </authorList>
    </citation>
    <scope>NUCLEOTIDE SEQUENCE [LARGE SCALE GENOMIC DNA]</scope>
    <source>
        <strain evidence="3 4">WA</strain>
    </source>
</reference>
<dbReference type="SUPFAM" id="SSF52540">
    <property type="entry name" value="P-loop containing nucleoside triphosphate hydrolases"/>
    <property type="match status" value="1"/>
</dbReference>
<protein>
    <submittedName>
        <fullName evidence="3">Uncharacterized protein</fullName>
    </submittedName>
</protein>
<sequence length="642" mass="72925">MRTYHILQIILILQNVASFSLNSHCASLSGAINGPKRQNFNAEKLSIAEIEREFRDESDDEDEFLPELPVLRSIPRRKREEDELELPEDFQEETEDDDQYYEDECPENGNEETTTILDDTPAGKLIRDSIIWEQNELRYKHPSFANFDNLSEEYVLETQKQLKQEERGITHREQLRELLEPKKTKTRKSITWKTMIPSFIVDTKNNQCKGCGVFLQTQHEDKKGYVDHIILQRKVPVLCKRCSSMNSGGIYTVGGVALGQSAKEASGETVARLRNALSYHEKRSIKIVYIMDVLDMYFEEGLANLIIKRRALAKKVSTRLYIVLNKVDLLPKHRRKRIMEYVQRFINNKAPQLRVKTRDIFLLSAKKGAAINLFLSVLLKNARRTRIFFVGATNVGKSTLLNCIANFTGGETKKIHNIASLMTVSGEGTNETDSRGKKKKLQEPPNILSTSIVPGTTLSVMHINTGTGLKLFDTPGIVLPGSLTSYLTASELKLVVPSSLGPLKPHRLRGGYTILLGPFVRIDIVRGRPFFFNIFASKRIKVVTKKTFKVEKFLHTNPFGDVRLFYGVEPLENSRMARRMKILGAGWDRATTDICIQGLGFVTLGGALGLELLVETLPEVTVHMREPLMPFDVIPFRRKWAD</sequence>
<feature type="compositionally biased region" description="Acidic residues" evidence="1">
    <location>
        <begin position="82"/>
        <end position="110"/>
    </location>
</feature>
<dbReference type="AlphaFoldDB" id="L0AWD4"/>
<proteinExistence type="predicted"/>
<feature type="chain" id="PRO_5003939834" evidence="2">
    <location>
        <begin position="19"/>
        <end position="642"/>
    </location>
</feature>
<dbReference type="KEGG" id="beq:BEWA_024070"/>
<dbReference type="EMBL" id="CP001669">
    <property type="protein sequence ID" value="AFZ79558.1"/>
    <property type="molecule type" value="Genomic_DNA"/>
</dbReference>
<dbReference type="RefSeq" id="XP_004829224.1">
    <property type="nucleotide sequence ID" value="XM_004829167.1"/>
</dbReference>
<dbReference type="GO" id="GO:0005739">
    <property type="term" value="C:mitochondrion"/>
    <property type="evidence" value="ECO:0007669"/>
    <property type="project" value="TreeGrafter"/>
</dbReference>
<evidence type="ECO:0000313" key="4">
    <source>
        <dbReference type="Proteomes" id="UP000031512"/>
    </source>
</evidence>
<feature type="region of interest" description="Disordered" evidence="1">
    <location>
        <begin position="79"/>
        <end position="120"/>
    </location>
</feature>